<sequence length="286" mass="32802">MIHPLQDDNLPPLITLCYETVQCTELPAFDPLPTLKSIVLSPQRLKWFNTVLRQTAWIVIPIYACGVILRFVSCACAAPVGRIIAPGAALLHLPAVFVFATGIRTEFAKLILLTFDLWFPLAANTVFAVVFSAVLGDLRVVLVYKLFMRVISSFDYWALTVDALTPSMRRRLHFKSWMPTCGIMLFMIVQLLILLDITIYDYSKIRDRAFLNLEFLGKRAQFRVTSFLWSRVATIFVWYCRLIYILLTRSHENALIMLRGNVEFDYLAWRAQAKMSLTHRDLGLST</sequence>
<dbReference type="EMBL" id="MAYM02002286">
    <property type="protein sequence ID" value="RLM97619.1"/>
    <property type="molecule type" value="Genomic_DNA"/>
</dbReference>
<evidence type="ECO:0000313" key="7">
    <source>
        <dbReference type="Proteomes" id="UP000285883"/>
    </source>
</evidence>
<keyword evidence="1" id="KW-1133">Transmembrane helix</keyword>
<dbReference type="EMBL" id="JPWU03000085">
    <property type="protein sequence ID" value="KAG2527208.1"/>
    <property type="molecule type" value="Genomic_DNA"/>
</dbReference>
<gene>
    <name evidence="4" type="ORF">BBI17_004992</name>
    <name evidence="5" type="ORF">BBO99_00004939</name>
    <name evidence="2" type="ORF">JM16_004456</name>
    <name evidence="3" type="ORF">JM18_003955</name>
</gene>
<reference evidence="2" key="1">
    <citation type="journal article" date="2015" name="Genom Data">
        <title>Genome sequences of six Phytophthora species associated with forests in New Zealand.</title>
        <authorList>
            <person name="Studholme D.J."/>
            <person name="McDougal R.L."/>
            <person name="Sambles C."/>
            <person name="Hansen E."/>
            <person name="Hardy G."/>
            <person name="Grant M."/>
            <person name="Ganley R.J."/>
            <person name="Williams N.M."/>
        </authorList>
    </citation>
    <scope>NUCLEOTIDE SEQUENCE</scope>
    <source>
        <strain evidence="2">NZFS 2646</strain>
        <strain evidence="3">NZFS 3630</strain>
    </source>
</reference>
<dbReference type="AlphaFoldDB" id="A0A3R7JZC5"/>
<feature type="transmembrane region" description="Helical" evidence="1">
    <location>
        <begin position="51"/>
        <end position="71"/>
    </location>
</feature>
<feature type="transmembrane region" description="Helical" evidence="1">
    <location>
        <begin position="177"/>
        <end position="200"/>
    </location>
</feature>
<dbReference type="Proteomes" id="UP000792063">
    <property type="component" value="Unassembled WGS sequence"/>
</dbReference>
<reference evidence="6 7" key="2">
    <citation type="submission" date="2018-07" db="EMBL/GenBank/DDBJ databases">
        <title>Genome sequencing of oomycete isolates from Chile give support for New Zealand origin for Phytophthora kernoviae and make available the first Nothophytophthora sp. genome.</title>
        <authorList>
            <person name="Studholme D.J."/>
            <person name="Sanfuentes E."/>
            <person name="Panda P."/>
            <person name="Hill R."/>
            <person name="Sambles C."/>
            <person name="Grant M."/>
            <person name="Williams N.M."/>
            <person name="Mcdougal R.L."/>
        </authorList>
    </citation>
    <scope>NUCLEOTIDE SEQUENCE [LARGE SCALE GENOMIC DNA]</scope>
    <source>
        <strain evidence="4">Chile2</strain>
        <strain evidence="5">Chile4</strain>
    </source>
</reference>
<dbReference type="Proteomes" id="UP000285883">
    <property type="component" value="Unassembled WGS sequence"/>
</dbReference>
<keyword evidence="6" id="KW-1185">Reference proteome</keyword>
<dbReference type="EMBL" id="MBDN02000129">
    <property type="protein sequence ID" value="RLN79885.1"/>
    <property type="molecule type" value="Genomic_DNA"/>
</dbReference>
<accession>A0A3R7JZC5</accession>
<protein>
    <submittedName>
        <fullName evidence="5">Uncharacterized protein</fullName>
    </submittedName>
</protein>
<evidence type="ECO:0000313" key="3">
    <source>
        <dbReference type="EMBL" id="KAG2527208.1"/>
    </source>
</evidence>
<dbReference type="EMBL" id="JPWV03000093">
    <property type="protein sequence ID" value="KAG2525391.1"/>
    <property type="molecule type" value="Genomic_DNA"/>
</dbReference>
<keyword evidence="1" id="KW-0812">Transmembrane</keyword>
<evidence type="ECO:0000313" key="5">
    <source>
        <dbReference type="EMBL" id="RLN79885.1"/>
    </source>
</evidence>
<dbReference type="Proteomes" id="UP000785171">
    <property type="component" value="Unassembled WGS sequence"/>
</dbReference>
<keyword evidence="1" id="KW-0472">Membrane</keyword>
<feature type="transmembrane region" description="Helical" evidence="1">
    <location>
        <begin position="83"/>
        <end position="103"/>
    </location>
</feature>
<proteinExistence type="predicted"/>
<evidence type="ECO:0000313" key="6">
    <source>
        <dbReference type="Proteomes" id="UP000285624"/>
    </source>
</evidence>
<dbReference type="Proteomes" id="UP000285624">
    <property type="component" value="Unassembled WGS sequence"/>
</dbReference>
<feature type="transmembrane region" description="Helical" evidence="1">
    <location>
        <begin position="228"/>
        <end position="247"/>
    </location>
</feature>
<organism evidence="5 6">
    <name type="scientific">Phytophthora kernoviae</name>
    <dbReference type="NCBI Taxonomy" id="325452"/>
    <lineage>
        <taxon>Eukaryota</taxon>
        <taxon>Sar</taxon>
        <taxon>Stramenopiles</taxon>
        <taxon>Oomycota</taxon>
        <taxon>Peronosporomycetes</taxon>
        <taxon>Peronosporales</taxon>
        <taxon>Peronosporaceae</taxon>
        <taxon>Phytophthora</taxon>
    </lineage>
</organism>
<evidence type="ECO:0000256" key="1">
    <source>
        <dbReference type="SAM" id="Phobius"/>
    </source>
</evidence>
<evidence type="ECO:0000313" key="2">
    <source>
        <dbReference type="EMBL" id="KAG2525391.1"/>
    </source>
</evidence>
<reference evidence="2" key="3">
    <citation type="submission" date="2020-06" db="EMBL/GenBank/DDBJ databases">
        <authorList>
            <person name="Studholme D.J."/>
        </authorList>
    </citation>
    <scope>NUCLEOTIDE SEQUENCE</scope>
    <source>
        <strain evidence="2">NZFS 2646</strain>
        <strain evidence="3">NZFS 3630</strain>
    </source>
</reference>
<comment type="caution">
    <text evidence="5">The sequence shown here is derived from an EMBL/GenBank/DDBJ whole genome shotgun (WGS) entry which is preliminary data.</text>
</comment>
<evidence type="ECO:0000313" key="4">
    <source>
        <dbReference type="EMBL" id="RLM97619.1"/>
    </source>
</evidence>
<name>A0A3R7JZC5_9STRA</name>
<feature type="transmembrane region" description="Helical" evidence="1">
    <location>
        <begin position="110"/>
        <end position="134"/>
    </location>
</feature>